<dbReference type="RefSeq" id="WP_197317371.1">
    <property type="nucleotide sequence ID" value="NZ_JADZSC010000002.1"/>
</dbReference>
<protein>
    <submittedName>
        <fullName evidence="2">Transposase</fullName>
    </submittedName>
</protein>
<dbReference type="GO" id="GO:0004803">
    <property type="term" value="F:transposase activity"/>
    <property type="evidence" value="ECO:0007669"/>
    <property type="project" value="InterPro"/>
</dbReference>
<keyword evidence="3" id="KW-1185">Reference proteome</keyword>
<dbReference type="PANTHER" id="PTHR34322:SF2">
    <property type="entry name" value="TRANSPOSASE IS200-LIKE DOMAIN-CONTAINING PROTEIN"/>
    <property type="match status" value="1"/>
</dbReference>
<dbReference type="InterPro" id="IPR002686">
    <property type="entry name" value="Transposase_17"/>
</dbReference>
<sequence length="103" mass="12397">MSRKPRFWFPGARFHITAKGNRGTDLFYDDFYFQAYLNFIQHCKEEITFILYAYCLMTNYVHLLIEVLQHPPGDMMKLVQFRYAKYFNKHHKPHGRPVFLSGS</sequence>
<dbReference type="SUPFAM" id="SSF143422">
    <property type="entry name" value="Transposase IS200-like"/>
    <property type="match status" value="1"/>
</dbReference>
<dbReference type="SMART" id="SM01321">
    <property type="entry name" value="Y1_Tnp"/>
    <property type="match status" value="1"/>
</dbReference>
<dbReference type="GO" id="GO:0003677">
    <property type="term" value="F:DNA binding"/>
    <property type="evidence" value="ECO:0007669"/>
    <property type="project" value="InterPro"/>
</dbReference>
<comment type="caution">
    <text evidence="2">The sequence shown here is derived from an EMBL/GenBank/DDBJ whole genome shotgun (WGS) entry which is preliminary data.</text>
</comment>
<evidence type="ECO:0000259" key="1">
    <source>
        <dbReference type="SMART" id="SM01321"/>
    </source>
</evidence>
<reference evidence="2 3" key="1">
    <citation type="journal article" date="2005" name="Int. J. Syst. Evol. Microbiol.">
        <title>Halobacillus yeomjeoni sp. nov., isolated from a marine solar saltern in Korea.</title>
        <authorList>
            <person name="Yoon J.H."/>
            <person name="Kang S.J."/>
            <person name="Lee C.H."/>
            <person name="Oh H.W."/>
            <person name="Oh T.K."/>
        </authorList>
    </citation>
    <scope>NUCLEOTIDE SEQUENCE [LARGE SCALE GENOMIC DNA]</scope>
    <source>
        <strain evidence="2 3">KCTC 3957</strain>
    </source>
</reference>
<dbReference type="InterPro" id="IPR036515">
    <property type="entry name" value="Transposase_17_sf"/>
</dbReference>
<dbReference type="AlphaFoldDB" id="A0A931MV82"/>
<dbReference type="Pfam" id="PF01797">
    <property type="entry name" value="Y1_Tnp"/>
    <property type="match status" value="1"/>
</dbReference>
<evidence type="ECO:0000313" key="2">
    <source>
        <dbReference type="EMBL" id="MBH0230758.1"/>
    </source>
</evidence>
<gene>
    <name evidence="2" type="ORF">H0267_11070</name>
</gene>
<dbReference type="PANTHER" id="PTHR34322">
    <property type="entry name" value="TRANSPOSASE, Y1_TNP DOMAIN-CONTAINING"/>
    <property type="match status" value="1"/>
</dbReference>
<dbReference type="EMBL" id="JADZSC010000002">
    <property type="protein sequence ID" value="MBH0230758.1"/>
    <property type="molecule type" value="Genomic_DNA"/>
</dbReference>
<dbReference type="Gene3D" id="3.30.70.1290">
    <property type="entry name" value="Transposase IS200-like"/>
    <property type="match status" value="1"/>
</dbReference>
<dbReference type="GO" id="GO:0006313">
    <property type="term" value="P:DNA transposition"/>
    <property type="evidence" value="ECO:0007669"/>
    <property type="project" value="InterPro"/>
</dbReference>
<dbReference type="Proteomes" id="UP000614490">
    <property type="component" value="Unassembled WGS sequence"/>
</dbReference>
<organism evidence="2 3">
    <name type="scientific">Halobacillus yeomjeoni</name>
    <dbReference type="NCBI Taxonomy" id="311194"/>
    <lineage>
        <taxon>Bacteria</taxon>
        <taxon>Bacillati</taxon>
        <taxon>Bacillota</taxon>
        <taxon>Bacilli</taxon>
        <taxon>Bacillales</taxon>
        <taxon>Bacillaceae</taxon>
        <taxon>Halobacillus</taxon>
    </lineage>
</organism>
<evidence type="ECO:0000313" key="3">
    <source>
        <dbReference type="Proteomes" id="UP000614490"/>
    </source>
</evidence>
<proteinExistence type="predicted"/>
<feature type="domain" description="Transposase IS200-like" evidence="1">
    <location>
        <begin position="9"/>
        <end position="100"/>
    </location>
</feature>
<accession>A0A931MV82</accession>
<name>A0A931MV82_9BACI</name>